<keyword evidence="4" id="KW-1185">Reference proteome</keyword>
<dbReference type="EMBL" id="CAMAPE010000035">
    <property type="protein sequence ID" value="CAH9096185.1"/>
    <property type="molecule type" value="Genomic_DNA"/>
</dbReference>
<dbReference type="PANTHER" id="PTHR33701:SF2">
    <property type="entry name" value="TRANSMEMBRANE PROTEIN"/>
    <property type="match status" value="1"/>
</dbReference>
<protein>
    <submittedName>
        <fullName evidence="3">Uncharacterized protein</fullName>
    </submittedName>
</protein>
<organism evidence="3 4">
    <name type="scientific">Cuscuta europaea</name>
    <name type="common">European dodder</name>
    <dbReference type="NCBI Taxonomy" id="41803"/>
    <lineage>
        <taxon>Eukaryota</taxon>
        <taxon>Viridiplantae</taxon>
        <taxon>Streptophyta</taxon>
        <taxon>Embryophyta</taxon>
        <taxon>Tracheophyta</taxon>
        <taxon>Spermatophyta</taxon>
        <taxon>Magnoliopsida</taxon>
        <taxon>eudicotyledons</taxon>
        <taxon>Gunneridae</taxon>
        <taxon>Pentapetalae</taxon>
        <taxon>asterids</taxon>
        <taxon>lamiids</taxon>
        <taxon>Solanales</taxon>
        <taxon>Convolvulaceae</taxon>
        <taxon>Cuscuteae</taxon>
        <taxon>Cuscuta</taxon>
        <taxon>Cuscuta subgen. Cuscuta</taxon>
    </lineage>
</organism>
<feature type="region of interest" description="Disordered" evidence="2">
    <location>
        <begin position="114"/>
        <end position="156"/>
    </location>
</feature>
<feature type="compositionally biased region" description="Basic and acidic residues" evidence="2">
    <location>
        <begin position="143"/>
        <end position="156"/>
    </location>
</feature>
<evidence type="ECO:0000256" key="2">
    <source>
        <dbReference type="SAM" id="MobiDB-lite"/>
    </source>
</evidence>
<feature type="region of interest" description="Disordered" evidence="2">
    <location>
        <begin position="79"/>
        <end position="100"/>
    </location>
</feature>
<reference evidence="3" key="1">
    <citation type="submission" date="2022-07" db="EMBL/GenBank/DDBJ databases">
        <authorList>
            <person name="Macas J."/>
            <person name="Novak P."/>
            <person name="Neumann P."/>
        </authorList>
    </citation>
    <scope>NUCLEOTIDE SEQUENCE</scope>
</reference>
<evidence type="ECO:0000256" key="1">
    <source>
        <dbReference type="SAM" id="Coils"/>
    </source>
</evidence>
<sequence>MGGEDAIRTVECLRGRLQAERVASRNAKEDAYLMETKLIELEAKLKEENKSRNRAEKRFKHLMKKLESINISLTSSSDESENWSLTVGSEDSSVSNTACSSSKVSEDMTLKFEAVSSSTDDSQEAIDNSKAENESLSSSGEEDTGKSVEHGLIEKKDLPMRDVNSLEIAFEESEMNGSDREVSTDNSLALVPVCLPNPKQTFDIAVVDPTVRDVLDSLRHAKEKLQNMLERQLML</sequence>
<dbReference type="OrthoDB" id="1939750at2759"/>
<evidence type="ECO:0000313" key="4">
    <source>
        <dbReference type="Proteomes" id="UP001152484"/>
    </source>
</evidence>
<evidence type="ECO:0000313" key="3">
    <source>
        <dbReference type="EMBL" id="CAH9096185.1"/>
    </source>
</evidence>
<gene>
    <name evidence="3" type="ORF">CEURO_LOCUS13313</name>
</gene>
<dbReference type="Proteomes" id="UP001152484">
    <property type="component" value="Unassembled WGS sequence"/>
</dbReference>
<feature type="coiled-coil region" evidence="1">
    <location>
        <begin position="38"/>
        <end position="65"/>
    </location>
</feature>
<dbReference type="AlphaFoldDB" id="A0A9P0ZAV4"/>
<name>A0A9P0ZAV4_CUSEU</name>
<dbReference type="PANTHER" id="PTHR33701">
    <property type="entry name" value="TRANSMEMBRANE PROTEIN"/>
    <property type="match status" value="1"/>
</dbReference>
<accession>A0A9P0ZAV4</accession>
<comment type="caution">
    <text evidence="3">The sequence shown here is derived from an EMBL/GenBank/DDBJ whole genome shotgun (WGS) entry which is preliminary data.</text>
</comment>
<keyword evidence="1" id="KW-0175">Coiled coil</keyword>
<proteinExistence type="predicted"/>